<dbReference type="OrthoDB" id="5555409at2759"/>
<keyword evidence="3" id="KW-0687">Ribonucleoprotein</keyword>
<sequence length="255" mass="28549">MAMQRIRFLGRLKGSLELTTSITELLWAGGAQSSLECPPGARGFAKALNQKLNVVLKEDVQGVGQAGEVLSVAAGFARNFLIPQRKALPGLEKYVQMAHTFRLDDNVEVLQRRAGQADADNLEKQRQRIRREREKVVRRLTSTKVVFYRNLNKTDRLTLLTPVNAKDIVAEVERQLRISMQEECIRLAQPITGLGDFEVPLLLPEDEVAQELQQALLEEGSQDSYDEEDEGRQKQLAITVRVRRKGKTGTAKGAS</sequence>
<comment type="similarity">
    <text evidence="1">Belongs to the bacterial ribosomal protein bL9 family.</text>
</comment>
<evidence type="ECO:0000256" key="2">
    <source>
        <dbReference type="ARBA" id="ARBA00022980"/>
    </source>
</evidence>
<dbReference type="AlphaFoldDB" id="A0A1Y1IBJ4"/>
<dbReference type="GO" id="GO:0006412">
    <property type="term" value="P:translation"/>
    <property type="evidence" value="ECO:0007669"/>
    <property type="project" value="InterPro"/>
</dbReference>
<evidence type="ECO:0000256" key="4">
    <source>
        <dbReference type="ARBA" id="ARBA00031047"/>
    </source>
</evidence>
<dbReference type="SUPFAM" id="SSF55653">
    <property type="entry name" value="Ribosomal protein L9 C-domain"/>
    <property type="match status" value="1"/>
</dbReference>
<name>A0A1Y1IBJ4_KLENI</name>
<proteinExistence type="inferred from homology"/>
<keyword evidence="2 8" id="KW-0689">Ribosomal protein</keyword>
<dbReference type="Pfam" id="PF01281">
    <property type="entry name" value="Ribosomal_L9_N"/>
    <property type="match status" value="1"/>
</dbReference>
<dbReference type="InterPro" id="IPR009027">
    <property type="entry name" value="Ribosomal_bL9/RNase_H1_N"/>
</dbReference>
<dbReference type="InterPro" id="IPR036935">
    <property type="entry name" value="Ribosomal_bL9_N_sf"/>
</dbReference>
<organism evidence="8 9">
    <name type="scientific">Klebsormidium nitens</name>
    <name type="common">Green alga</name>
    <name type="synonym">Ulothrix nitens</name>
    <dbReference type="NCBI Taxonomy" id="105231"/>
    <lineage>
        <taxon>Eukaryota</taxon>
        <taxon>Viridiplantae</taxon>
        <taxon>Streptophyta</taxon>
        <taxon>Klebsormidiophyceae</taxon>
        <taxon>Klebsormidiales</taxon>
        <taxon>Klebsormidiaceae</taxon>
        <taxon>Klebsormidium</taxon>
    </lineage>
</organism>
<dbReference type="GO" id="GO:0005739">
    <property type="term" value="C:mitochondrion"/>
    <property type="evidence" value="ECO:0000318"/>
    <property type="project" value="GO_Central"/>
</dbReference>
<protein>
    <recommendedName>
        <fullName evidence="5">Large ribosomal subunit protein bL9c</fullName>
    </recommendedName>
    <alternativeName>
        <fullName evidence="4">CL9</fullName>
    </alternativeName>
</protein>
<feature type="coiled-coil region" evidence="6">
    <location>
        <begin position="112"/>
        <end position="139"/>
    </location>
</feature>
<keyword evidence="6" id="KW-0175">Coiled coil</keyword>
<dbReference type="STRING" id="105231.A0A1Y1IBJ4"/>
<dbReference type="GO" id="GO:0005840">
    <property type="term" value="C:ribosome"/>
    <property type="evidence" value="ECO:0007669"/>
    <property type="project" value="UniProtKB-KW"/>
</dbReference>
<evidence type="ECO:0000256" key="5">
    <source>
        <dbReference type="ARBA" id="ARBA00035193"/>
    </source>
</evidence>
<evidence type="ECO:0000256" key="6">
    <source>
        <dbReference type="SAM" id="Coils"/>
    </source>
</evidence>
<evidence type="ECO:0000313" key="9">
    <source>
        <dbReference type="Proteomes" id="UP000054558"/>
    </source>
</evidence>
<dbReference type="GO" id="GO:1990904">
    <property type="term" value="C:ribonucleoprotein complex"/>
    <property type="evidence" value="ECO:0007669"/>
    <property type="project" value="UniProtKB-KW"/>
</dbReference>
<reference evidence="8 9" key="1">
    <citation type="journal article" date="2014" name="Nat. Commun.">
        <title>Klebsormidium flaccidum genome reveals primary factors for plant terrestrial adaptation.</title>
        <authorList>
            <person name="Hori K."/>
            <person name="Maruyama F."/>
            <person name="Fujisawa T."/>
            <person name="Togashi T."/>
            <person name="Yamamoto N."/>
            <person name="Seo M."/>
            <person name="Sato S."/>
            <person name="Yamada T."/>
            <person name="Mori H."/>
            <person name="Tajima N."/>
            <person name="Moriyama T."/>
            <person name="Ikeuchi M."/>
            <person name="Watanabe M."/>
            <person name="Wada H."/>
            <person name="Kobayashi K."/>
            <person name="Saito M."/>
            <person name="Masuda T."/>
            <person name="Sasaki-Sekimoto Y."/>
            <person name="Mashiguchi K."/>
            <person name="Awai K."/>
            <person name="Shimojima M."/>
            <person name="Masuda S."/>
            <person name="Iwai M."/>
            <person name="Nobusawa T."/>
            <person name="Narise T."/>
            <person name="Kondo S."/>
            <person name="Saito H."/>
            <person name="Sato R."/>
            <person name="Murakawa M."/>
            <person name="Ihara Y."/>
            <person name="Oshima-Yamada Y."/>
            <person name="Ohtaka K."/>
            <person name="Satoh M."/>
            <person name="Sonobe K."/>
            <person name="Ishii M."/>
            <person name="Ohtani R."/>
            <person name="Kanamori-Sato M."/>
            <person name="Honoki R."/>
            <person name="Miyazaki D."/>
            <person name="Mochizuki H."/>
            <person name="Umetsu J."/>
            <person name="Higashi K."/>
            <person name="Shibata D."/>
            <person name="Kamiya Y."/>
            <person name="Sato N."/>
            <person name="Nakamura Y."/>
            <person name="Tabata S."/>
            <person name="Ida S."/>
            <person name="Kurokawa K."/>
            <person name="Ohta H."/>
        </authorList>
    </citation>
    <scope>NUCLEOTIDE SEQUENCE [LARGE SCALE GENOMIC DNA]</scope>
    <source>
        <strain evidence="8 9">NIES-2285</strain>
    </source>
</reference>
<accession>A0A1Y1IBJ4</accession>
<dbReference type="SUPFAM" id="SSF55658">
    <property type="entry name" value="L9 N-domain-like"/>
    <property type="match status" value="1"/>
</dbReference>
<dbReference type="Proteomes" id="UP000054558">
    <property type="component" value="Unassembled WGS sequence"/>
</dbReference>
<feature type="domain" description="Ribosomal protein L9" evidence="7">
    <location>
        <begin position="53"/>
        <end position="89"/>
    </location>
</feature>
<keyword evidence="9" id="KW-1185">Reference proteome</keyword>
<dbReference type="Gene3D" id="3.40.5.10">
    <property type="entry name" value="Ribosomal protein L9, N-terminal domain"/>
    <property type="match status" value="1"/>
</dbReference>
<dbReference type="GO" id="GO:0003735">
    <property type="term" value="F:structural constituent of ribosome"/>
    <property type="evidence" value="ECO:0007669"/>
    <property type="project" value="InterPro"/>
</dbReference>
<evidence type="ECO:0000256" key="3">
    <source>
        <dbReference type="ARBA" id="ARBA00023274"/>
    </source>
</evidence>
<dbReference type="PANTHER" id="PTHR21368">
    <property type="entry name" value="50S RIBOSOMAL PROTEIN L9"/>
    <property type="match status" value="1"/>
</dbReference>
<dbReference type="OMA" id="MRVERRW"/>
<dbReference type="EMBL" id="DF237368">
    <property type="protein sequence ID" value="GAQ88335.1"/>
    <property type="molecule type" value="Genomic_DNA"/>
</dbReference>
<dbReference type="InterPro" id="IPR020070">
    <property type="entry name" value="Ribosomal_bL9_N"/>
</dbReference>
<gene>
    <name evidence="8" type="ORF">KFL_004190060</name>
</gene>
<dbReference type="Gene3D" id="3.10.430.100">
    <property type="entry name" value="Ribosomal protein L9, C-terminal domain"/>
    <property type="match status" value="1"/>
</dbReference>
<dbReference type="InterPro" id="IPR036791">
    <property type="entry name" value="Ribosomal_bL9_C_sf"/>
</dbReference>
<dbReference type="InterPro" id="IPR000244">
    <property type="entry name" value="Ribosomal_bL9"/>
</dbReference>
<evidence type="ECO:0000313" key="8">
    <source>
        <dbReference type="EMBL" id="GAQ88335.1"/>
    </source>
</evidence>
<evidence type="ECO:0000259" key="7">
    <source>
        <dbReference type="Pfam" id="PF01281"/>
    </source>
</evidence>
<evidence type="ECO:0000256" key="1">
    <source>
        <dbReference type="ARBA" id="ARBA00010605"/>
    </source>
</evidence>